<dbReference type="GO" id="GO:0016791">
    <property type="term" value="F:phosphatase activity"/>
    <property type="evidence" value="ECO:0007669"/>
    <property type="project" value="TreeGrafter"/>
</dbReference>
<dbReference type="SUPFAM" id="SSF56784">
    <property type="entry name" value="HAD-like"/>
    <property type="match status" value="1"/>
</dbReference>
<dbReference type="Pfam" id="PF13242">
    <property type="entry name" value="Hydrolase_like"/>
    <property type="match status" value="1"/>
</dbReference>
<dbReference type="Proteomes" id="UP000726105">
    <property type="component" value="Unassembled WGS sequence"/>
</dbReference>
<accession>A0A935IN34</accession>
<dbReference type="PANTHER" id="PTHR19288:SF95">
    <property type="entry name" value="D-GLYCEROL 3-PHOSPHATE PHOSPHATASE"/>
    <property type="match status" value="1"/>
</dbReference>
<dbReference type="InterPro" id="IPR006357">
    <property type="entry name" value="HAD-SF_hydro_IIA"/>
</dbReference>
<dbReference type="Gene3D" id="3.40.50.1000">
    <property type="entry name" value="HAD superfamily/HAD-like"/>
    <property type="match status" value="2"/>
</dbReference>
<keyword evidence="1" id="KW-0378">Hydrolase</keyword>
<dbReference type="AlphaFoldDB" id="A0A935IN34"/>
<evidence type="ECO:0000313" key="2">
    <source>
        <dbReference type="Proteomes" id="UP000726105"/>
    </source>
</evidence>
<comment type="caution">
    <text evidence="1">The sequence shown here is derived from an EMBL/GenBank/DDBJ whole genome shotgun (WGS) entry which is preliminary data.</text>
</comment>
<dbReference type="NCBIfam" id="TIGR01460">
    <property type="entry name" value="HAD-SF-IIA"/>
    <property type="match status" value="1"/>
</dbReference>
<dbReference type="InterPro" id="IPR023214">
    <property type="entry name" value="HAD_sf"/>
</dbReference>
<dbReference type="EMBL" id="JADJIB010000002">
    <property type="protein sequence ID" value="MBK7272914.1"/>
    <property type="molecule type" value="Genomic_DNA"/>
</dbReference>
<protein>
    <submittedName>
        <fullName evidence="1">HAD-IIA family hydrolase</fullName>
    </submittedName>
</protein>
<name>A0A935IN34_9MICO</name>
<proteinExistence type="predicted"/>
<dbReference type="InterPro" id="IPR036412">
    <property type="entry name" value="HAD-like_sf"/>
</dbReference>
<sequence length="383" mass="38997">MRAKAPRIRPAGSVAGVSHDGAVGGASGQPSLTAAYLGVICDLDGVVYRGPDAIPYAVSALNDVFRLRPLCFATNNASRTPGEVATQLRSLGLTVEDAAVVTSAQAGAQLLAAELPSGSAVLAVGGPGVPAALAAVGLVVTREPEEARAVLQGWGRDVRVDDLARAAVAIAHGARWVATNTDRTLPTPQGLVPGNGTLVSAVAEATGREPEVVGKPHAPLYLAAAERLAAAPERLLAVGDRLDTDIIGATAVGADSLWVLGGVDGFLSLVGSPARPTYAAHDLRALLDPPVRVERLDPASWASGEVRLSIVSGRVSAAVAGVTIDLSAVPGNQLAALAATVVLDLRGQSASYDLAVSLATEFDRVLGHSAGVNRHRVEDTRPQ</sequence>
<gene>
    <name evidence="1" type="ORF">IPI13_06965</name>
</gene>
<reference evidence="1 2" key="1">
    <citation type="submission" date="2020-10" db="EMBL/GenBank/DDBJ databases">
        <title>Connecting structure to function with the recovery of over 1000 high-quality activated sludge metagenome-assembled genomes encoding full-length rRNA genes using long-read sequencing.</title>
        <authorList>
            <person name="Singleton C.M."/>
            <person name="Petriglieri F."/>
            <person name="Kristensen J.M."/>
            <person name="Kirkegaard R.H."/>
            <person name="Michaelsen T.Y."/>
            <person name="Andersen M.H."/>
            <person name="Karst S.M."/>
            <person name="Dueholm M.S."/>
            <person name="Nielsen P.H."/>
            <person name="Albertsen M."/>
        </authorList>
    </citation>
    <scope>NUCLEOTIDE SEQUENCE [LARGE SCALE GENOMIC DNA]</scope>
    <source>
        <strain evidence="1">Ega_18-Q3-R5-49_MAXAC.001</strain>
    </source>
</reference>
<dbReference type="Pfam" id="PF13344">
    <property type="entry name" value="Hydrolase_6"/>
    <property type="match status" value="1"/>
</dbReference>
<dbReference type="PANTHER" id="PTHR19288">
    <property type="entry name" value="4-NITROPHENYLPHOSPHATASE-RELATED"/>
    <property type="match status" value="1"/>
</dbReference>
<dbReference type="GO" id="GO:0005737">
    <property type="term" value="C:cytoplasm"/>
    <property type="evidence" value="ECO:0007669"/>
    <property type="project" value="TreeGrafter"/>
</dbReference>
<evidence type="ECO:0000313" key="1">
    <source>
        <dbReference type="EMBL" id="MBK7272914.1"/>
    </source>
</evidence>
<organism evidence="1 2">
    <name type="scientific">Candidatus Phosphoribacter hodrii</name>
    <dbReference type="NCBI Taxonomy" id="2953743"/>
    <lineage>
        <taxon>Bacteria</taxon>
        <taxon>Bacillati</taxon>
        <taxon>Actinomycetota</taxon>
        <taxon>Actinomycetes</taxon>
        <taxon>Micrococcales</taxon>
        <taxon>Dermatophilaceae</taxon>
        <taxon>Candidatus Phosphoribacter</taxon>
    </lineage>
</organism>